<keyword evidence="2" id="KW-1185">Reference proteome</keyword>
<organism evidence="1 2">
    <name type="scientific">Paecilomyces lecythidis</name>
    <dbReference type="NCBI Taxonomy" id="3004212"/>
    <lineage>
        <taxon>Eukaryota</taxon>
        <taxon>Fungi</taxon>
        <taxon>Dikarya</taxon>
        <taxon>Ascomycota</taxon>
        <taxon>Pezizomycotina</taxon>
        <taxon>Eurotiomycetes</taxon>
        <taxon>Eurotiomycetidae</taxon>
        <taxon>Eurotiales</taxon>
        <taxon>Thermoascaceae</taxon>
        <taxon>Paecilomyces</taxon>
    </lineage>
</organism>
<comment type="caution">
    <text evidence="1">The sequence shown here is derived from an EMBL/GenBank/DDBJ whole genome shotgun (WGS) entry which is preliminary data.</text>
</comment>
<dbReference type="EMBL" id="JAVDPF010000003">
    <property type="protein sequence ID" value="KAL1885132.1"/>
    <property type="molecule type" value="Genomic_DNA"/>
</dbReference>
<protein>
    <recommendedName>
        <fullName evidence="3">Fungal-type protein kinase domain-containing protein</fullName>
    </recommendedName>
</protein>
<reference evidence="1 2" key="1">
    <citation type="journal article" date="2024" name="IMA Fungus">
        <title>IMA Genome - F19 : A genome assembly and annotation guide to empower mycologists, including annotated draft genome sequences of Ceratocystis pirilliformis, Diaporthe australafricana, Fusarium ophioides, Paecilomyces lecythidis, and Sporothrix stenoceras.</title>
        <authorList>
            <person name="Aylward J."/>
            <person name="Wilson A.M."/>
            <person name="Visagie C.M."/>
            <person name="Spraker J."/>
            <person name="Barnes I."/>
            <person name="Buitendag C."/>
            <person name="Ceriani C."/>
            <person name="Del Mar Angel L."/>
            <person name="du Plessis D."/>
            <person name="Fuchs T."/>
            <person name="Gasser K."/>
            <person name="Kramer D."/>
            <person name="Li W."/>
            <person name="Munsamy K."/>
            <person name="Piso A."/>
            <person name="Price J.L."/>
            <person name="Sonnekus B."/>
            <person name="Thomas C."/>
            <person name="van der Nest A."/>
            <person name="van Dijk A."/>
            <person name="van Heerden A."/>
            <person name="van Vuuren N."/>
            <person name="Yilmaz N."/>
            <person name="Duong T.A."/>
            <person name="van der Merwe N.A."/>
            <person name="Wingfield M.J."/>
            <person name="Wingfield B.D."/>
        </authorList>
    </citation>
    <scope>NUCLEOTIDE SEQUENCE [LARGE SCALE GENOMIC DNA]</scope>
    <source>
        <strain evidence="1 2">CMW 18167</strain>
    </source>
</reference>
<accession>A0ABR3YBG0</accession>
<evidence type="ECO:0000313" key="2">
    <source>
        <dbReference type="Proteomes" id="UP001583193"/>
    </source>
</evidence>
<proteinExistence type="predicted"/>
<evidence type="ECO:0000313" key="1">
    <source>
        <dbReference type="EMBL" id="KAL1885132.1"/>
    </source>
</evidence>
<dbReference type="Proteomes" id="UP001583193">
    <property type="component" value="Unassembled WGS sequence"/>
</dbReference>
<sequence>MSSLHSGEILLGSRWNYRVIDAVKGDSTHASTIFKAGIVPYKSHTDAPQWFATLRRSSSNSKAHLPSRAIIKAASPDDATATENLEREYQTYRIPDVASAVCFREIYDATIGDDTSTPYLALEWRDTTLAEVKYRPDSVTYALIREVLKATLNSCVILDGEGCVNTGMVYLGALGS</sequence>
<gene>
    <name evidence="1" type="ORF">Plec18167_001789</name>
</gene>
<evidence type="ECO:0008006" key="3">
    <source>
        <dbReference type="Google" id="ProtNLM"/>
    </source>
</evidence>
<name>A0ABR3YBG0_9EURO</name>